<dbReference type="InterPro" id="IPR011008">
    <property type="entry name" value="Dimeric_a/b-barrel"/>
</dbReference>
<proteinExistence type="predicted"/>
<dbReference type="Proteomes" id="UP001140511">
    <property type="component" value="Unassembled WGS sequence"/>
</dbReference>
<gene>
    <name evidence="2" type="ORF">T069G_11349</name>
</gene>
<organism evidence="2 3">
    <name type="scientific">Trichoderma breve</name>
    <dbReference type="NCBI Taxonomy" id="2034170"/>
    <lineage>
        <taxon>Eukaryota</taxon>
        <taxon>Fungi</taxon>
        <taxon>Dikarya</taxon>
        <taxon>Ascomycota</taxon>
        <taxon>Pezizomycotina</taxon>
        <taxon>Sordariomycetes</taxon>
        <taxon>Hypocreomycetidae</taxon>
        <taxon>Hypocreales</taxon>
        <taxon>Hypocreaceae</taxon>
        <taxon>Trichoderma</taxon>
    </lineage>
</organism>
<protein>
    <recommendedName>
        <fullName evidence="1">ABM domain-containing protein</fullName>
    </recommendedName>
</protein>
<dbReference type="PANTHER" id="PTHR40624:SF1">
    <property type="entry name" value="BIOSYNTHESIS MONOOXYGENASE, PUTATIVE (AFU_ORTHOLOGUE AFUA_1G12025)-RELATED"/>
    <property type="match status" value="1"/>
</dbReference>
<dbReference type="RefSeq" id="XP_056023428.1">
    <property type="nucleotide sequence ID" value="XM_056178554.1"/>
</dbReference>
<dbReference type="EMBL" id="JAOPEN010000008">
    <property type="protein sequence ID" value="KAJ4854370.1"/>
    <property type="molecule type" value="Genomic_DNA"/>
</dbReference>
<accession>A0A9W9B5Z9</accession>
<dbReference type="Pfam" id="PF03992">
    <property type="entry name" value="ABM"/>
    <property type="match status" value="2"/>
</dbReference>
<keyword evidence="3" id="KW-1185">Reference proteome</keyword>
<dbReference type="PANTHER" id="PTHR40624">
    <property type="entry name" value="BIOSYNTHESIS MONOOXYGENASE, PUTATIVE (AFU_ORTHOLOGUE AFUA_1G12025)-RELATED"/>
    <property type="match status" value="1"/>
</dbReference>
<evidence type="ECO:0000259" key="1">
    <source>
        <dbReference type="PROSITE" id="PS51725"/>
    </source>
</evidence>
<sequence>MGQKLLFASYLPKDKEARDMLLRHLNAIANNALAKEPGVLKRIITTSKEESTDPAVYVFEEYADEAALQTHNQEDAVKEMINWLRPGVLNSAPTIHRLEPLEGCNNFTRPEVANHADSFIVFSEVEYKPDTASKTHAYWEDIVNTSRAERPGTLIYGVWKDINQPNKLFIFHAYESMDYLMKVHVPSKPVQAMLENEKDLRIGLRPWMLQMRGGYLYKDLK</sequence>
<dbReference type="SUPFAM" id="SSF54909">
    <property type="entry name" value="Dimeric alpha+beta barrel"/>
    <property type="match status" value="2"/>
</dbReference>
<evidence type="ECO:0000313" key="2">
    <source>
        <dbReference type="EMBL" id="KAJ4854370.1"/>
    </source>
</evidence>
<reference evidence="2" key="1">
    <citation type="submission" date="2022-09" db="EMBL/GenBank/DDBJ databases">
        <title>Chromosome-level assembly of Trichoderma breve T069, a fungus used in development of biopesticide product.</title>
        <authorList>
            <person name="Lin R."/>
            <person name="Liu T."/>
        </authorList>
    </citation>
    <scope>NUCLEOTIDE SEQUENCE</scope>
    <source>
        <strain evidence="2">T069</strain>
    </source>
</reference>
<comment type="caution">
    <text evidence="2">The sequence shown here is derived from an EMBL/GenBank/DDBJ whole genome shotgun (WGS) entry which is preliminary data.</text>
</comment>
<dbReference type="AlphaFoldDB" id="A0A9W9B5Z9"/>
<dbReference type="GeneID" id="80873242"/>
<evidence type="ECO:0000313" key="3">
    <source>
        <dbReference type="Proteomes" id="UP001140511"/>
    </source>
</evidence>
<name>A0A9W9B5Z9_9HYPO</name>
<feature type="domain" description="ABM" evidence="1">
    <location>
        <begin position="5"/>
        <end position="98"/>
    </location>
</feature>
<dbReference type="PROSITE" id="PS51725">
    <property type="entry name" value="ABM"/>
    <property type="match status" value="1"/>
</dbReference>
<dbReference type="Gene3D" id="3.30.70.100">
    <property type="match status" value="1"/>
</dbReference>
<dbReference type="InterPro" id="IPR007138">
    <property type="entry name" value="ABM_dom"/>
</dbReference>